<dbReference type="GO" id="GO:0061630">
    <property type="term" value="F:ubiquitin protein ligase activity"/>
    <property type="evidence" value="ECO:0007669"/>
    <property type="project" value="UniProtKB-EC"/>
</dbReference>
<keyword evidence="7" id="KW-0862">Zinc</keyword>
<keyword evidence="3" id="KW-0808">Transferase</keyword>
<dbReference type="OrthoDB" id="8062037at2759"/>
<dbReference type="Gene3D" id="3.30.40.10">
    <property type="entry name" value="Zinc/RING finger domain, C3HC4 (zinc finger)"/>
    <property type="match status" value="1"/>
</dbReference>
<evidence type="ECO:0000256" key="7">
    <source>
        <dbReference type="ARBA" id="ARBA00022833"/>
    </source>
</evidence>
<dbReference type="EMBL" id="CM007384">
    <property type="protein sequence ID" value="ONK72344.1"/>
    <property type="molecule type" value="Genomic_DNA"/>
</dbReference>
<reference evidence="11" key="1">
    <citation type="journal article" date="2017" name="Nat. Commun.">
        <title>The asparagus genome sheds light on the origin and evolution of a young Y chromosome.</title>
        <authorList>
            <person name="Harkess A."/>
            <person name="Zhou J."/>
            <person name="Xu C."/>
            <person name="Bowers J.E."/>
            <person name="Van der Hulst R."/>
            <person name="Ayyampalayam S."/>
            <person name="Mercati F."/>
            <person name="Riccardi P."/>
            <person name="McKain M.R."/>
            <person name="Kakrana A."/>
            <person name="Tang H."/>
            <person name="Ray J."/>
            <person name="Groenendijk J."/>
            <person name="Arikit S."/>
            <person name="Mathioni S.M."/>
            <person name="Nakano M."/>
            <person name="Shan H."/>
            <person name="Telgmann-Rauber A."/>
            <person name="Kanno A."/>
            <person name="Yue Z."/>
            <person name="Chen H."/>
            <person name="Li W."/>
            <person name="Chen Y."/>
            <person name="Xu X."/>
            <person name="Zhang Y."/>
            <person name="Luo S."/>
            <person name="Chen H."/>
            <person name="Gao J."/>
            <person name="Mao Z."/>
            <person name="Pires J.C."/>
            <person name="Luo M."/>
            <person name="Kudrna D."/>
            <person name="Wing R.A."/>
            <person name="Meyers B.C."/>
            <person name="Yi K."/>
            <person name="Kong H."/>
            <person name="Lavrijsen P."/>
            <person name="Sunseri F."/>
            <person name="Falavigna A."/>
            <person name="Ye Y."/>
            <person name="Leebens-Mack J.H."/>
            <person name="Chen G."/>
        </authorList>
    </citation>
    <scope>NUCLEOTIDE SEQUENCE [LARGE SCALE GENOMIC DNA]</scope>
    <source>
        <strain evidence="11">cv. DH0086</strain>
    </source>
</reference>
<feature type="domain" description="RING-type" evidence="9">
    <location>
        <begin position="150"/>
        <end position="191"/>
    </location>
</feature>
<name>A0A5P1F2F3_ASPOF</name>
<protein>
    <recommendedName>
        <fullName evidence="2">RING-type E3 ubiquitin transferase</fullName>
        <ecNumber evidence="2">2.3.2.27</ecNumber>
    </recommendedName>
</protein>
<keyword evidence="4" id="KW-0479">Metal-binding</keyword>
<keyword evidence="6" id="KW-0833">Ubl conjugation pathway</keyword>
<dbReference type="SMART" id="SM00184">
    <property type="entry name" value="RING"/>
    <property type="match status" value="1"/>
</dbReference>
<sequence length="198" mass="21588">MGGCCSSSKGADTDRTPAYHYCPQTLEERGPVSVTNVTSSAVPSGPLFERNLDSSVPDAYRAPPMPVPYDGCLECSHALPGKFADLMKSGHMQPADSASIGEAVVMDGNLKDSEYKIKVVGEEDNLKAKEDEPSKLSKSDGLATEEEDVCPTCLEEYDSENPRIITKCGHHFHLSCILEWMERSDTCAICDKIMMFDV</sequence>
<dbReference type="PROSITE" id="PS50089">
    <property type="entry name" value="ZF_RING_2"/>
    <property type="match status" value="1"/>
</dbReference>
<dbReference type="FunFam" id="3.30.40.10:FF:000376">
    <property type="entry name" value="Putative E3 ubiquitin-protein ligase RHB1A"/>
    <property type="match status" value="1"/>
</dbReference>
<evidence type="ECO:0000256" key="3">
    <source>
        <dbReference type="ARBA" id="ARBA00022679"/>
    </source>
</evidence>
<dbReference type="InterPro" id="IPR001841">
    <property type="entry name" value="Znf_RING"/>
</dbReference>
<gene>
    <name evidence="10" type="ORF">A4U43_C04F18430</name>
</gene>
<organism evidence="10 11">
    <name type="scientific">Asparagus officinalis</name>
    <name type="common">Garden asparagus</name>
    <dbReference type="NCBI Taxonomy" id="4686"/>
    <lineage>
        <taxon>Eukaryota</taxon>
        <taxon>Viridiplantae</taxon>
        <taxon>Streptophyta</taxon>
        <taxon>Embryophyta</taxon>
        <taxon>Tracheophyta</taxon>
        <taxon>Spermatophyta</taxon>
        <taxon>Magnoliopsida</taxon>
        <taxon>Liliopsida</taxon>
        <taxon>Asparagales</taxon>
        <taxon>Asparagaceae</taxon>
        <taxon>Asparagoideae</taxon>
        <taxon>Asparagus</taxon>
    </lineage>
</organism>
<dbReference type="PANTHER" id="PTHR46463">
    <property type="entry name" value="ZINC FINGER, RING/FYVE/PHD-TYPE"/>
    <property type="match status" value="1"/>
</dbReference>
<dbReference type="Gramene" id="ONK72344">
    <property type="protein sequence ID" value="ONK72344"/>
    <property type="gene ID" value="A4U43_C04F18430"/>
</dbReference>
<keyword evidence="5 8" id="KW-0863">Zinc-finger</keyword>
<accession>A0A5P1F2F3</accession>
<dbReference type="CDD" id="cd23116">
    <property type="entry name" value="RING-H2_AIRP1-like"/>
    <property type="match status" value="1"/>
</dbReference>
<dbReference type="Proteomes" id="UP000243459">
    <property type="component" value="Chromosome 4"/>
</dbReference>
<proteinExistence type="predicted"/>
<evidence type="ECO:0000259" key="9">
    <source>
        <dbReference type="PROSITE" id="PS50089"/>
    </source>
</evidence>
<evidence type="ECO:0000256" key="4">
    <source>
        <dbReference type="ARBA" id="ARBA00022723"/>
    </source>
</evidence>
<dbReference type="PANTHER" id="PTHR46463:SF89">
    <property type="entry name" value="E3 UBIQUITIN-PROTEIN LIGASE RHB1A-RELATED"/>
    <property type="match status" value="1"/>
</dbReference>
<evidence type="ECO:0000313" key="11">
    <source>
        <dbReference type="Proteomes" id="UP000243459"/>
    </source>
</evidence>
<evidence type="ECO:0000256" key="8">
    <source>
        <dbReference type="PROSITE-ProRule" id="PRU00175"/>
    </source>
</evidence>
<evidence type="ECO:0000256" key="6">
    <source>
        <dbReference type="ARBA" id="ARBA00022786"/>
    </source>
</evidence>
<evidence type="ECO:0000256" key="5">
    <source>
        <dbReference type="ARBA" id="ARBA00022771"/>
    </source>
</evidence>
<evidence type="ECO:0000256" key="1">
    <source>
        <dbReference type="ARBA" id="ARBA00000900"/>
    </source>
</evidence>
<dbReference type="Pfam" id="PF13639">
    <property type="entry name" value="zf-RING_2"/>
    <property type="match status" value="1"/>
</dbReference>
<evidence type="ECO:0000313" key="10">
    <source>
        <dbReference type="EMBL" id="ONK72344.1"/>
    </source>
</evidence>
<dbReference type="SUPFAM" id="SSF57850">
    <property type="entry name" value="RING/U-box"/>
    <property type="match status" value="1"/>
</dbReference>
<dbReference type="EC" id="2.3.2.27" evidence="2"/>
<dbReference type="AlphaFoldDB" id="A0A5P1F2F3"/>
<dbReference type="OMA" id="WIERSET"/>
<dbReference type="InterPro" id="IPR013083">
    <property type="entry name" value="Znf_RING/FYVE/PHD"/>
</dbReference>
<evidence type="ECO:0000256" key="2">
    <source>
        <dbReference type="ARBA" id="ARBA00012483"/>
    </source>
</evidence>
<keyword evidence="11" id="KW-1185">Reference proteome</keyword>
<comment type="catalytic activity">
    <reaction evidence="1">
        <text>S-ubiquitinyl-[E2 ubiquitin-conjugating enzyme]-L-cysteine + [acceptor protein]-L-lysine = [E2 ubiquitin-conjugating enzyme]-L-cysteine + N(6)-ubiquitinyl-[acceptor protein]-L-lysine.</text>
        <dbReference type="EC" id="2.3.2.27"/>
    </reaction>
</comment>
<dbReference type="GO" id="GO:0008270">
    <property type="term" value="F:zinc ion binding"/>
    <property type="evidence" value="ECO:0007669"/>
    <property type="project" value="UniProtKB-KW"/>
</dbReference>